<proteinExistence type="predicted"/>
<organism evidence="2 3">
    <name type="scientific">Persicobacter psychrovividus</name>
    <dbReference type="NCBI Taxonomy" id="387638"/>
    <lineage>
        <taxon>Bacteria</taxon>
        <taxon>Pseudomonadati</taxon>
        <taxon>Bacteroidota</taxon>
        <taxon>Cytophagia</taxon>
        <taxon>Cytophagales</taxon>
        <taxon>Persicobacteraceae</taxon>
        <taxon>Persicobacter</taxon>
    </lineage>
</organism>
<dbReference type="Proteomes" id="UP001354989">
    <property type="component" value="Plasmid pPP2"/>
</dbReference>
<evidence type="ECO:0000313" key="3">
    <source>
        <dbReference type="Proteomes" id="UP001354989"/>
    </source>
</evidence>
<keyword evidence="1" id="KW-0472">Membrane</keyword>
<sequence length="76" mass="9005">MSWFVNHLIVPSWCLNKNLRWINLQLLVEFYSINSSNSLSGASHSFLNISPLLKGSFINFFYFIPLKYLFFVRTLR</sequence>
<gene>
    <name evidence="2" type="ORF">PEPS_35230</name>
</gene>
<keyword evidence="2" id="KW-0614">Plasmid</keyword>
<geneLocation type="plasmid" evidence="2 3">
    <name>pPP2</name>
</geneLocation>
<accession>A0ABM7VJU6</accession>
<reference evidence="2 3" key="1">
    <citation type="submission" date="2021-12" db="EMBL/GenBank/DDBJ databases">
        <title>Genome sequencing of bacteria with rrn-lacking chromosome and rrn-plasmid.</title>
        <authorList>
            <person name="Anda M."/>
            <person name="Iwasaki W."/>
        </authorList>
    </citation>
    <scope>NUCLEOTIDE SEQUENCE [LARGE SCALE GENOMIC DNA]</scope>
    <source>
        <strain evidence="2 3">NBRC 101262</strain>
        <plasmid evidence="2 3">pPP2</plasmid>
    </source>
</reference>
<dbReference type="EMBL" id="AP025294">
    <property type="protein sequence ID" value="BDD01243.1"/>
    <property type="molecule type" value="Genomic_DNA"/>
</dbReference>
<evidence type="ECO:0000313" key="2">
    <source>
        <dbReference type="EMBL" id="BDD01243.1"/>
    </source>
</evidence>
<protein>
    <submittedName>
        <fullName evidence="2">Uncharacterized protein</fullName>
    </submittedName>
</protein>
<keyword evidence="1" id="KW-0812">Transmembrane</keyword>
<name>A0ABM7VJU6_9BACT</name>
<evidence type="ECO:0000256" key="1">
    <source>
        <dbReference type="SAM" id="Phobius"/>
    </source>
</evidence>
<keyword evidence="1" id="KW-1133">Transmembrane helix</keyword>
<feature type="transmembrane region" description="Helical" evidence="1">
    <location>
        <begin position="57"/>
        <end position="75"/>
    </location>
</feature>
<keyword evidence="3" id="KW-1185">Reference proteome</keyword>